<sequence length="127" mass="14870">MNKTFTKAQFKDPQVYSMRMLSANFLNILILDSPPWNKIWFDIDLDDTQFGKLASHFDLNKELDNIRSDYKHARGNWVPALLTKWLQRQEGDDATIWKKFVEGLRHVGHGGLIGTLKKKYNIQYADK</sequence>
<keyword evidence="2" id="KW-1185">Reference proteome</keyword>
<gene>
    <name evidence="1" type="ORF">OFUS_LOCUS26428</name>
</gene>
<accession>A0A8S4QAE5</accession>
<protein>
    <recommendedName>
        <fullName evidence="3">Death domain-containing protein</fullName>
    </recommendedName>
</protein>
<name>A0A8S4QAE5_OWEFU</name>
<reference evidence="1" key="1">
    <citation type="submission" date="2022-03" db="EMBL/GenBank/DDBJ databases">
        <authorList>
            <person name="Martin C."/>
        </authorList>
    </citation>
    <scope>NUCLEOTIDE SEQUENCE</scope>
</reference>
<dbReference type="Gene3D" id="1.10.533.10">
    <property type="entry name" value="Death Domain, Fas"/>
    <property type="match status" value="1"/>
</dbReference>
<evidence type="ECO:0000313" key="2">
    <source>
        <dbReference type="Proteomes" id="UP000749559"/>
    </source>
</evidence>
<dbReference type="InterPro" id="IPR011029">
    <property type="entry name" value="DEATH-like_dom_sf"/>
</dbReference>
<dbReference type="EMBL" id="CAIIXF020000087">
    <property type="protein sequence ID" value="CAH1802781.1"/>
    <property type="molecule type" value="Genomic_DNA"/>
</dbReference>
<evidence type="ECO:0000313" key="1">
    <source>
        <dbReference type="EMBL" id="CAH1802781.1"/>
    </source>
</evidence>
<organism evidence="1 2">
    <name type="scientific">Owenia fusiformis</name>
    <name type="common">Polychaete worm</name>
    <dbReference type="NCBI Taxonomy" id="6347"/>
    <lineage>
        <taxon>Eukaryota</taxon>
        <taxon>Metazoa</taxon>
        <taxon>Spiralia</taxon>
        <taxon>Lophotrochozoa</taxon>
        <taxon>Annelida</taxon>
        <taxon>Polychaeta</taxon>
        <taxon>Sedentaria</taxon>
        <taxon>Canalipalpata</taxon>
        <taxon>Sabellida</taxon>
        <taxon>Oweniida</taxon>
        <taxon>Oweniidae</taxon>
        <taxon>Owenia</taxon>
    </lineage>
</organism>
<evidence type="ECO:0008006" key="3">
    <source>
        <dbReference type="Google" id="ProtNLM"/>
    </source>
</evidence>
<dbReference type="Proteomes" id="UP000749559">
    <property type="component" value="Unassembled WGS sequence"/>
</dbReference>
<dbReference type="AlphaFoldDB" id="A0A8S4QAE5"/>
<proteinExistence type="predicted"/>
<comment type="caution">
    <text evidence="1">The sequence shown here is derived from an EMBL/GenBank/DDBJ whole genome shotgun (WGS) entry which is preliminary data.</text>
</comment>